<sequence>MGVTPAQPFQSTSPSGEEDDTVLFAPCAAHRRFQSTSPSGEEDD</sequence>
<comment type="caution">
    <text evidence="2">The sequence shown here is derived from an EMBL/GenBank/DDBJ whole genome shotgun (WGS) entry which is preliminary data.</text>
</comment>
<accession>A0A017T945</accession>
<organism evidence="2 3">
    <name type="scientific">Chondromyces apiculatus DSM 436</name>
    <dbReference type="NCBI Taxonomy" id="1192034"/>
    <lineage>
        <taxon>Bacteria</taxon>
        <taxon>Pseudomonadati</taxon>
        <taxon>Myxococcota</taxon>
        <taxon>Polyangia</taxon>
        <taxon>Polyangiales</taxon>
        <taxon>Polyangiaceae</taxon>
        <taxon>Chondromyces</taxon>
    </lineage>
</organism>
<dbReference type="EMBL" id="ASRX01000024">
    <property type="protein sequence ID" value="EYF05340.1"/>
    <property type="molecule type" value="Genomic_DNA"/>
</dbReference>
<proteinExistence type="predicted"/>
<keyword evidence="3" id="KW-1185">Reference proteome</keyword>
<evidence type="ECO:0000313" key="3">
    <source>
        <dbReference type="Proteomes" id="UP000019678"/>
    </source>
</evidence>
<protein>
    <submittedName>
        <fullName evidence="2">Uncharacterized protein</fullName>
    </submittedName>
</protein>
<feature type="region of interest" description="Disordered" evidence="1">
    <location>
        <begin position="1"/>
        <end position="21"/>
    </location>
</feature>
<gene>
    <name evidence="2" type="ORF">CAP_3257</name>
</gene>
<dbReference type="Proteomes" id="UP000019678">
    <property type="component" value="Unassembled WGS sequence"/>
</dbReference>
<evidence type="ECO:0000256" key="1">
    <source>
        <dbReference type="SAM" id="MobiDB-lite"/>
    </source>
</evidence>
<evidence type="ECO:0000313" key="2">
    <source>
        <dbReference type="EMBL" id="EYF05340.1"/>
    </source>
</evidence>
<dbReference type="AlphaFoldDB" id="A0A017T945"/>
<reference evidence="2 3" key="1">
    <citation type="submission" date="2013-05" db="EMBL/GenBank/DDBJ databases">
        <title>Genome assembly of Chondromyces apiculatus DSM 436.</title>
        <authorList>
            <person name="Sharma G."/>
            <person name="Khatri I."/>
            <person name="Kaur C."/>
            <person name="Mayilraj S."/>
            <person name="Subramanian S."/>
        </authorList>
    </citation>
    <scope>NUCLEOTIDE SEQUENCE [LARGE SCALE GENOMIC DNA]</scope>
    <source>
        <strain evidence="2 3">DSM 436</strain>
    </source>
</reference>
<name>A0A017T945_9BACT</name>